<feature type="transmembrane region" description="Helical" evidence="7">
    <location>
        <begin position="237"/>
        <end position="261"/>
    </location>
</feature>
<dbReference type="InterPro" id="IPR002033">
    <property type="entry name" value="TatC"/>
</dbReference>
<evidence type="ECO:0000256" key="6">
    <source>
        <dbReference type="ARBA" id="ARBA00023136"/>
    </source>
</evidence>
<keyword evidence="6 7" id="KW-0472">Membrane</keyword>
<dbReference type="PANTHER" id="PTHR30371">
    <property type="entry name" value="SEC-INDEPENDENT PROTEIN TRANSLOCASE PROTEIN TATC"/>
    <property type="match status" value="1"/>
</dbReference>
<name>A0A916TAD4_9MICO</name>
<keyword evidence="4 7" id="KW-1133">Transmembrane helix</keyword>
<dbReference type="AlphaFoldDB" id="A0A916TAD4"/>
<keyword evidence="2 7" id="KW-0812">Transmembrane</keyword>
<dbReference type="GO" id="GO:0033281">
    <property type="term" value="C:TAT protein transport complex"/>
    <property type="evidence" value="ECO:0007669"/>
    <property type="project" value="UniProtKB-UniRule"/>
</dbReference>
<dbReference type="GO" id="GO:0009977">
    <property type="term" value="F:proton motive force dependent protein transmembrane transporter activity"/>
    <property type="evidence" value="ECO:0007669"/>
    <property type="project" value="TreeGrafter"/>
</dbReference>
<reference evidence="8" key="2">
    <citation type="submission" date="2020-09" db="EMBL/GenBank/DDBJ databases">
        <authorList>
            <person name="Sun Q."/>
            <person name="Zhou Y."/>
        </authorList>
    </citation>
    <scope>NUCLEOTIDE SEQUENCE</scope>
    <source>
        <strain evidence="8">CGMCC 1.15085</strain>
    </source>
</reference>
<dbReference type="RefSeq" id="WP_229749732.1">
    <property type="nucleotide sequence ID" value="NZ_BMHI01000004.1"/>
</dbReference>
<keyword evidence="9" id="KW-1185">Reference proteome</keyword>
<dbReference type="Pfam" id="PF00902">
    <property type="entry name" value="TatC"/>
    <property type="match status" value="1"/>
</dbReference>
<evidence type="ECO:0000256" key="2">
    <source>
        <dbReference type="ARBA" id="ARBA00022692"/>
    </source>
</evidence>
<evidence type="ECO:0000256" key="1">
    <source>
        <dbReference type="ARBA" id="ARBA00004141"/>
    </source>
</evidence>
<accession>A0A916TAD4</accession>
<dbReference type="HAMAP" id="MF_00902">
    <property type="entry name" value="TatC"/>
    <property type="match status" value="1"/>
</dbReference>
<feature type="transmembrane region" description="Helical" evidence="7">
    <location>
        <begin position="27"/>
        <end position="45"/>
    </location>
</feature>
<evidence type="ECO:0000313" key="9">
    <source>
        <dbReference type="Proteomes" id="UP000636793"/>
    </source>
</evidence>
<proteinExistence type="inferred from homology"/>
<sequence>MALLRRKDNPDARMSLGEHFREFRRRALIAAIAIVIGAILGWIVYDQHLTVFGYRFNTLVNFIQQPLAEVHKRHPNAGDLNYSANGVSEAFSLKLKVSIWFGVIITSPVWLWQVWGFLAPGLTKKEKRVSRGFLAVSVPLFLLGCWSSTLALPNAIEFLLGTTPETDRSANFTDAQKYYTFIIKFILVFGLAFLLPVFLTGLNMIRILPGRIMLKGWRVAVMAMAVFSAMMSPSPDAWSMLALMVPMIVLYFAAVGVAFFLDSRRAKRAEKERSEWLDVADDEKSQL</sequence>
<comment type="subcellular location">
    <subcellularLocation>
        <location evidence="7">Cell membrane</location>
        <topology evidence="7">Multi-pass membrane protein</topology>
    </subcellularLocation>
    <subcellularLocation>
        <location evidence="1">Membrane</location>
        <topology evidence="1">Multi-pass membrane protein</topology>
    </subcellularLocation>
</comment>
<dbReference type="EMBL" id="BMHI01000004">
    <property type="protein sequence ID" value="GGB35952.1"/>
    <property type="molecule type" value="Genomic_DNA"/>
</dbReference>
<gene>
    <name evidence="7 8" type="primary">tatC</name>
    <name evidence="8" type="ORF">GCM10011492_28320</name>
</gene>
<keyword evidence="3 7" id="KW-0653">Protein transport</keyword>
<keyword evidence="7" id="KW-1003">Cell membrane</keyword>
<dbReference type="GO" id="GO:0065002">
    <property type="term" value="P:intracellular protein transmembrane transport"/>
    <property type="evidence" value="ECO:0007669"/>
    <property type="project" value="TreeGrafter"/>
</dbReference>
<comment type="caution">
    <text evidence="8">The sequence shown here is derived from an EMBL/GenBank/DDBJ whole genome shotgun (WGS) entry which is preliminary data.</text>
</comment>
<protein>
    <recommendedName>
        <fullName evidence="7">Sec-independent protein translocase protein TatC</fullName>
    </recommendedName>
</protein>
<evidence type="ECO:0000256" key="7">
    <source>
        <dbReference type="HAMAP-Rule" id="MF_00902"/>
    </source>
</evidence>
<dbReference type="PANTHER" id="PTHR30371:SF0">
    <property type="entry name" value="SEC-INDEPENDENT PROTEIN TRANSLOCASE PROTEIN TATC, CHLOROPLASTIC-RELATED"/>
    <property type="match status" value="1"/>
</dbReference>
<feature type="transmembrane region" description="Helical" evidence="7">
    <location>
        <begin position="132"/>
        <end position="152"/>
    </location>
</feature>
<feature type="transmembrane region" description="Helical" evidence="7">
    <location>
        <begin position="212"/>
        <end position="231"/>
    </location>
</feature>
<comment type="subunit">
    <text evidence="7">The Tat system comprises two distinct complexes: a TatABC complex, containing multiple copies of TatA, TatB and TatC subunits, and a separate TatA complex, containing only TatA subunits. Substrates initially bind to the TatABC complex, which probably triggers association of the separate TatA complex to form the active translocon.</text>
</comment>
<evidence type="ECO:0000256" key="3">
    <source>
        <dbReference type="ARBA" id="ARBA00022927"/>
    </source>
</evidence>
<keyword evidence="5 7" id="KW-0811">Translocation</keyword>
<dbReference type="GO" id="GO:0043953">
    <property type="term" value="P:protein transport by the Tat complex"/>
    <property type="evidence" value="ECO:0007669"/>
    <property type="project" value="UniProtKB-UniRule"/>
</dbReference>
<dbReference type="Proteomes" id="UP000636793">
    <property type="component" value="Unassembled WGS sequence"/>
</dbReference>
<dbReference type="NCBIfam" id="TIGR00945">
    <property type="entry name" value="tatC"/>
    <property type="match status" value="1"/>
</dbReference>
<feature type="transmembrane region" description="Helical" evidence="7">
    <location>
        <begin position="178"/>
        <end position="200"/>
    </location>
</feature>
<feature type="transmembrane region" description="Helical" evidence="7">
    <location>
        <begin position="99"/>
        <end position="120"/>
    </location>
</feature>
<evidence type="ECO:0000256" key="5">
    <source>
        <dbReference type="ARBA" id="ARBA00023010"/>
    </source>
</evidence>
<reference evidence="8" key="1">
    <citation type="journal article" date="2014" name="Int. J. Syst. Evol. Microbiol.">
        <title>Complete genome sequence of Corynebacterium casei LMG S-19264T (=DSM 44701T), isolated from a smear-ripened cheese.</title>
        <authorList>
            <consortium name="US DOE Joint Genome Institute (JGI-PGF)"/>
            <person name="Walter F."/>
            <person name="Albersmeier A."/>
            <person name="Kalinowski J."/>
            <person name="Ruckert C."/>
        </authorList>
    </citation>
    <scope>NUCLEOTIDE SEQUENCE</scope>
    <source>
        <strain evidence="8">CGMCC 1.15085</strain>
    </source>
</reference>
<organism evidence="8 9">
    <name type="scientific">Flexivirga endophytica</name>
    <dbReference type="NCBI Taxonomy" id="1849103"/>
    <lineage>
        <taxon>Bacteria</taxon>
        <taxon>Bacillati</taxon>
        <taxon>Actinomycetota</taxon>
        <taxon>Actinomycetes</taxon>
        <taxon>Micrococcales</taxon>
        <taxon>Dermacoccaceae</taxon>
        <taxon>Flexivirga</taxon>
    </lineage>
</organism>
<comment type="function">
    <text evidence="7">Part of the twin-arginine translocation (Tat) system that transports large folded proteins containing a characteristic twin-arginine motif in their signal peptide across membranes. Together with TatB, TatC is part of a receptor directly interacting with Tat signal peptides.</text>
</comment>
<keyword evidence="7" id="KW-0813">Transport</keyword>
<dbReference type="PRINTS" id="PR01840">
    <property type="entry name" value="TATCFAMILY"/>
</dbReference>
<comment type="similarity">
    <text evidence="7">Belongs to the TatC family.</text>
</comment>
<evidence type="ECO:0000256" key="4">
    <source>
        <dbReference type="ARBA" id="ARBA00022989"/>
    </source>
</evidence>
<evidence type="ECO:0000313" key="8">
    <source>
        <dbReference type="EMBL" id="GGB35952.1"/>
    </source>
</evidence>